<keyword evidence="2" id="KW-1185">Reference proteome</keyword>
<reference evidence="1 2" key="1">
    <citation type="submission" date="2016-03" db="EMBL/GenBank/DDBJ databases">
        <authorList>
            <person name="Ploux O."/>
        </authorList>
    </citation>
    <scope>NUCLEOTIDE SEQUENCE [LARGE SCALE GENOMIC DNA]</scope>
    <source>
        <strain evidence="1 2">URUG2</strain>
    </source>
</reference>
<gene>
    <name evidence="1" type="ORF">RCC_04303</name>
</gene>
<accession>A0A2D3UTU2</accession>
<proteinExistence type="predicted"/>
<evidence type="ECO:0000313" key="1">
    <source>
        <dbReference type="EMBL" id="CZT18458.1"/>
    </source>
</evidence>
<sequence length="190" mass="21144">MDDFSLQEELEALAGNAFDSVANPDCRPEPMKDTVARWQKLFKLPQDTAVELIMTHRNNLTRTRVSDDLWDTIRVEKESHGYDREAYEYELDLQKKKAVLPNLVPSIDNSESTTTYLVELSGALETVEDVQRAAGLDLPPPVVSGESVEDGRPVSLCCVDSAAKLKILHWASTEGGGFEPTILVDPRSVR</sequence>
<name>A0A2D3UTU2_9PEZI</name>
<dbReference type="OrthoDB" id="3262926at2759"/>
<organism evidence="1 2">
    <name type="scientific">Ramularia collo-cygni</name>
    <dbReference type="NCBI Taxonomy" id="112498"/>
    <lineage>
        <taxon>Eukaryota</taxon>
        <taxon>Fungi</taxon>
        <taxon>Dikarya</taxon>
        <taxon>Ascomycota</taxon>
        <taxon>Pezizomycotina</taxon>
        <taxon>Dothideomycetes</taxon>
        <taxon>Dothideomycetidae</taxon>
        <taxon>Mycosphaerellales</taxon>
        <taxon>Mycosphaerellaceae</taxon>
        <taxon>Ramularia</taxon>
    </lineage>
</organism>
<dbReference type="GeneID" id="35599479"/>
<dbReference type="EMBL" id="FJUY01000005">
    <property type="protein sequence ID" value="CZT18458.1"/>
    <property type="molecule type" value="Genomic_DNA"/>
</dbReference>
<protein>
    <submittedName>
        <fullName evidence="1">Uncharacterized protein</fullName>
    </submittedName>
</protein>
<dbReference type="Proteomes" id="UP000225277">
    <property type="component" value="Unassembled WGS sequence"/>
</dbReference>
<dbReference type="RefSeq" id="XP_023625348.1">
    <property type="nucleotide sequence ID" value="XM_023769580.1"/>
</dbReference>
<evidence type="ECO:0000313" key="2">
    <source>
        <dbReference type="Proteomes" id="UP000225277"/>
    </source>
</evidence>
<dbReference type="AlphaFoldDB" id="A0A2D3UTU2"/>